<dbReference type="SUPFAM" id="SSF48726">
    <property type="entry name" value="Immunoglobulin"/>
    <property type="match status" value="2"/>
</dbReference>
<keyword evidence="16" id="KW-1185">Reference proteome</keyword>
<dbReference type="GO" id="GO:0007166">
    <property type="term" value="P:cell surface receptor signaling pathway"/>
    <property type="evidence" value="ECO:0007669"/>
    <property type="project" value="TreeGrafter"/>
</dbReference>
<dbReference type="PROSITE" id="PS50835">
    <property type="entry name" value="IG_LIKE"/>
    <property type="match status" value="2"/>
</dbReference>
<evidence type="ECO:0000256" key="2">
    <source>
        <dbReference type="ARBA" id="ARBA00022475"/>
    </source>
</evidence>
<dbReference type="Gene3D" id="2.60.40.10">
    <property type="entry name" value="Immunoglobulins"/>
    <property type="match status" value="2"/>
</dbReference>
<evidence type="ECO:0000256" key="1">
    <source>
        <dbReference type="ARBA" id="ARBA00004251"/>
    </source>
</evidence>
<dbReference type="GO" id="GO:0006955">
    <property type="term" value="P:immune response"/>
    <property type="evidence" value="ECO:0007669"/>
    <property type="project" value="TreeGrafter"/>
</dbReference>
<feature type="region of interest" description="Disordered" evidence="11">
    <location>
        <begin position="254"/>
        <end position="292"/>
    </location>
</feature>
<gene>
    <name evidence="15" type="ORF">AALO_G00224850</name>
</gene>
<evidence type="ECO:0000256" key="5">
    <source>
        <dbReference type="ARBA" id="ARBA00022989"/>
    </source>
</evidence>
<keyword evidence="4 13" id="KW-0732">Signal</keyword>
<evidence type="ECO:0000256" key="11">
    <source>
        <dbReference type="SAM" id="MobiDB-lite"/>
    </source>
</evidence>
<evidence type="ECO:0000256" key="10">
    <source>
        <dbReference type="ARBA" id="ARBA00023319"/>
    </source>
</evidence>
<dbReference type="GO" id="GO:0009897">
    <property type="term" value="C:external side of plasma membrane"/>
    <property type="evidence" value="ECO:0007669"/>
    <property type="project" value="TreeGrafter"/>
</dbReference>
<dbReference type="GO" id="GO:0042102">
    <property type="term" value="P:positive regulation of T cell proliferation"/>
    <property type="evidence" value="ECO:0007669"/>
    <property type="project" value="TreeGrafter"/>
</dbReference>
<dbReference type="SMART" id="SM00409">
    <property type="entry name" value="IG"/>
    <property type="match status" value="2"/>
</dbReference>
<keyword evidence="7" id="KW-1015">Disulfide bond</keyword>
<keyword evidence="9" id="KW-0325">Glycoprotein</keyword>
<dbReference type="Proteomes" id="UP000823561">
    <property type="component" value="Chromosome 17"/>
</dbReference>
<dbReference type="AlphaFoldDB" id="A0AAV6G2J3"/>
<feature type="domain" description="Ig-like" evidence="14">
    <location>
        <begin position="137"/>
        <end position="237"/>
    </location>
</feature>
<organism evidence="15 16">
    <name type="scientific">Alosa alosa</name>
    <name type="common">allis shad</name>
    <dbReference type="NCBI Taxonomy" id="278164"/>
    <lineage>
        <taxon>Eukaryota</taxon>
        <taxon>Metazoa</taxon>
        <taxon>Chordata</taxon>
        <taxon>Craniata</taxon>
        <taxon>Vertebrata</taxon>
        <taxon>Euteleostomi</taxon>
        <taxon>Actinopterygii</taxon>
        <taxon>Neopterygii</taxon>
        <taxon>Teleostei</taxon>
        <taxon>Clupei</taxon>
        <taxon>Clupeiformes</taxon>
        <taxon>Clupeoidei</taxon>
        <taxon>Clupeidae</taxon>
        <taxon>Alosa</taxon>
    </lineage>
</organism>
<name>A0AAV6G2J3_9TELE</name>
<dbReference type="CDD" id="cd00096">
    <property type="entry name" value="Ig"/>
    <property type="match status" value="1"/>
</dbReference>
<keyword evidence="5 12" id="KW-1133">Transmembrane helix</keyword>
<keyword evidence="10" id="KW-0393">Immunoglobulin domain</keyword>
<dbReference type="GO" id="GO:0031295">
    <property type="term" value="P:T cell costimulation"/>
    <property type="evidence" value="ECO:0007669"/>
    <property type="project" value="TreeGrafter"/>
</dbReference>
<dbReference type="PANTHER" id="PTHR25466:SF11">
    <property type="entry name" value="GALECTIN 17-RELATED"/>
    <property type="match status" value="1"/>
</dbReference>
<evidence type="ECO:0000256" key="6">
    <source>
        <dbReference type="ARBA" id="ARBA00023136"/>
    </source>
</evidence>
<evidence type="ECO:0000256" key="12">
    <source>
        <dbReference type="SAM" id="Phobius"/>
    </source>
</evidence>
<keyword evidence="3 12" id="KW-0812">Transmembrane</keyword>
<feature type="domain" description="Ig-like" evidence="14">
    <location>
        <begin position="36"/>
        <end position="107"/>
    </location>
</feature>
<protein>
    <recommendedName>
        <fullName evidence="14">Ig-like domain-containing protein</fullName>
    </recommendedName>
</protein>
<dbReference type="PANTHER" id="PTHR25466">
    <property type="entry name" value="T-LYMPHOCYTE ACTIVATION ANTIGEN"/>
    <property type="match status" value="1"/>
</dbReference>
<keyword evidence="2" id="KW-1003">Cell membrane</keyword>
<dbReference type="InterPro" id="IPR051713">
    <property type="entry name" value="T-cell_Activation_Regulation"/>
</dbReference>
<dbReference type="InterPro" id="IPR013106">
    <property type="entry name" value="Ig_V-set"/>
</dbReference>
<feature type="chain" id="PRO_5043417135" description="Ig-like domain-containing protein" evidence="13">
    <location>
        <begin position="22"/>
        <end position="325"/>
    </location>
</feature>
<accession>A0AAV6G2J3</accession>
<feature type="signal peptide" evidence="13">
    <location>
        <begin position="1"/>
        <end position="21"/>
    </location>
</feature>
<proteinExistence type="predicted"/>
<dbReference type="InterPro" id="IPR007110">
    <property type="entry name" value="Ig-like_dom"/>
</dbReference>
<evidence type="ECO:0000259" key="14">
    <source>
        <dbReference type="PROSITE" id="PS50835"/>
    </source>
</evidence>
<evidence type="ECO:0000256" key="9">
    <source>
        <dbReference type="ARBA" id="ARBA00023180"/>
    </source>
</evidence>
<reference evidence="15 16" key="1">
    <citation type="submission" date="2020-10" db="EMBL/GenBank/DDBJ databases">
        <title>Chromosome-scale genome assembly of the Allis shad, Alosa alosa.</title>
        <authorList>
            <person name="Margot Z."/>
            <person name="Christophe K."/>
            <person name="Cabau C."/>
            <person name="Louis A."/>
            <person name="Berthelot C."/>
            <person name="Parey E."/>
            <person name="Roest Crollius H."/>
            <person name="Montfort J."/>
            <person name="Robinson-Rechavi M."/>
            <person name="Bucao C."/>
            <person name="Bouchez O."/>
            <person name="Gislard M."/>
            <person name="Lluch J."/>
            <person name="Milhes M."/>
            <person name="Lampietro C."/>
            <person name="Lopez Roques C."/>
            <person name="Donnadieu C."/>
            <person name="Braasch I."/>
            <person name="Desvignes T."/>
            <person name="Postlethwait J."/>
            <person name="Bobe J."/>
            <person name="Guiguen Y."/>
        </authorList>
    </citation>
    <scope>NUCLEOTIDE SEQUENCE [LARGE SCALE GENOMIC DNA]</scope>
    <source>
        <strain evidence="15">M-15738</strain>
        <tissue evidence="15">Blood</tissue>
    </source>
</reference>
<keyword evidence="8" id="KW-0675">Receptor</keyword>
<sequence>MKVLCLALTVILFSAAALVSAQDVQHVTVDFWKNFTLTCDLTMHTDIAAQQPLNISWEAMGKDVVRYDGNMHYGSLFQNRASATWDDGKLSVTLHPVVLSDADVYECLWHGRKTLRTVIITVLETYYEEDIFVRYVNDSVRLPCWGIISKSRTLEKVSVYWKKNGKDLYSLVGGRPPNPPSFMYNNAFMSQDLIQEYGELSLFIENLSPEDTGTYKCWYSDDNFAAVPGIPGSVELTVLDYILPTEIDPFVVSDNSSSSPTSYPTMADQEQEEVWPEMQGTSVPETSPGAEETVPPLPWVRIGIISGVLIITALVMGPLVAMGKI</sequence>
<dbReference type="EMBL" id="JADWDJ010000017">
    <property type="protein sequence ID" value="KAG5267717.1"/>
    <property type="molecule type" value="Genomic_DNA"/>
</dbReference>
<evidence type="ECO:0000313" key="15">
    <source>
        <dbReference type="EMBL" id="KAG5267717.1"/>
    </source>
</evidence>
<feature type="transmembrane region" description="Helical" evidence="12">
    <location>
        <begin position="299"/>
        <end position="321"/>
    </location>
</feature>
<dbReference type="Pfam" id="PF07686">
    <property type="entry name" value="V-set"/>
    <property type="match status" value="1"/>
</dbReference>
<dbReference type="InterPro" id="IPR036179">
    <property type="entry name" value="Ig-like_dom_sf"/>
</dbReference>
<dbReference type="InterPro" id="IPR003599">
    <property type="entry name" value="Ig_sub"/>
</dbReference>
<dbReference type="GO" id="GO:0042130">
    <property type="term" value="P:negative regulation of T cell proliferation"/>
    <property type="evidence" value="ECO:0007669"/>
    <property type="project" value="TreeGrafter"/>
</dbReference>
<evidence type="ECO:0000256" key="13">
    <source>
        <dbReference type="SAM" id="SignalP"/>
    </source>
</evidence>
<evidence type="ECO:0000256" key="4">
    <source>
        <dbReference type="ARBA" id="ARBA00022729"/>
    </source>
</evidence>
<evidence type="ECO:0000256" key="8">
    <source>
        <dbReference type="ARBA" id="ARBA00023170"/>
    </source>
</evidence>
<keyword evidence="6 12" id="KW-0472">Membrane</keyword>
<comment type="subcellular location">
    <subcellularLocation>
        <location evidence="1">Cell membrane</location>
        <topology evidence="1">Single-pass type I membrane protein</topology>
    </subcellularLocation>
</comment>
<dbReference type="GO" id="GO:0071222">
    <property type="term" value="P:cellular response to lipopolysaccharide"/>
    <property type="evidence" value="ECO:0007669"/>
    <property type="project" value="TreeGrafter"/>
</dbReference>
<comment type="caution">
    <text evidence="15">The sequence shown here is derived from an EMBL/GenBank/DDBJ whole genome shotgun (WGS) entry which is preliminary data.</text>
</comment>
<dbReference type="InterPro" id="IPR013783">
    <property type="entry name" value="Ig-like_fold"/>
</dbReference>
<evidence type="ECO:0000313" key="16">
    <source>
        <dbReference type="Proteomes" id="UP000823561"/>
    </source>
</evidence>
<evidence type="ECO:0000256" key="7">
    <source>
        <dbReference type="ARBA" id="ARBA00023157"/>
    </source>
</evidence>
<evidence type="ECO:0000256" key="3">
    <source>
        <dbReference type="ARBA" id="ARBA00022692"/>
    </source>
</evidence>